<feature type="compositionally biased region" description="Low complexity" evidence="1">
    <location>
        <begin position="291"/>
        <end position="302"/>
    </location>
</feature>
<feature type="compositionally biased region" description="Polar residues" evidence="1">
    <location>
        <begin position="204"/>
        <end position="213"/>
    </location>
</feature>
<evidence type="ECO:0000256" key="1">
    <source>
        <dbReference type="SAM" id="MobiDB-lite"/>
    </source>
</evidence>
<evidence type="ECO:0000313" key="2">
    <source>
        <dbReference type="EMBL" id="EJK61456.1"/>
    </source>
</evidence>
<feature type="region of interest" description="Disordered" evidence="1">
    <location>
        <begin position="284"/>
        <end position="305"/>
    </location>
</feature>
<keyword evidence="3" id="KW-1185">Reference proteome</keyword>
<dbReference type="Proteomes" id="UP000266841">
    <property type="component" value="Unassembled WGS sequence"/>
</dbReference>
<feature type="compositionally biased region" description="Basic and acidic residues" evidence="1">
    <location>
        <begin position="444"/>
        <end position="466"/>
    </location>
</feature>
<feature type="compositionally biased region" description="Gly residues" evidence="1">
    <location>
        <begin position="18"/>
        <end position="40"/>
    </location>
</feature>
<feature type="region of interest" description="Disordered" evidence="1">
    <location>
        <begin position="18"/>
        <end position="50"/>
    </location>
</feature>
<feature type="non-terminal residue" evidence="2">
    <location>
        <position position="588"/>
    </location>
</feature>
<name>K0SKD2_THAOC</name>
<comment type="caution">
    <text evidence="2">The sequence shown here is derived from an EMBL/GenBank/DDBJ whole genome shotgun (WGS) entry which is preliminary data.</text>
</comment>
<accession>K0SKD2</accession>
<feature type="region of interest" description="Disordered" evidence="1">
    <location>
        <begin position="443"/>
        <end position="484"/>
    </location>
</feature>
<gene>
    <name evidence="2" type="ORF">THAOC_18055</name>
</gene>
<protein>
    <submittedName>
        <fullName evidence="2">Uncharacterized protein</fullName>
    </submittedName>
</protein>
<organism evidence="2 3">
    <name type="scientific">Thalassiosira oceanica</name>
    <name type="common">Marine diatom</name>
    <dbReference type="NCBI Taxonomy" id="159749"/>
    <lineage>
        <taxon>Eukaryota</taxon>
        <taxon>Sar</taxon>
        <taxon>Stramenopiles</taxon>
        <taxon>Ochrophyta</taxon>
        <taxon>Bacillariophyta</taxon>
        <taxon>Coscinodiscophyceae</taxon>
        <taxon>Thalassiosirophycidae</taxon>
        <taxon>Thalassiosirales</taxon>
        <taxon>Thalassiosiraceae</taxon>
        <taxon>Thalassiosira</taxon>
    </lineage>
</organism>
<dbReference type="AlphaFoldDB" id="K0SKD2"/>
<evidence type="ECO:0000313" key="3">
    <source>
        <dbReference type="Proteomes" id="UP000266841"/>
    </source>
</evidence>
<sequence>MSGSSGLDGLLAASANLGGGAPDPSGGAPGVVTGGVGGFQGQEERLGGGSLGGGSLGGGLRAAAAGLGGLSRTLGFGVSTPSPAGLRAGGSADGRVGLHRKKIRVLKDEAFCTRVSGHTGFFLSAKVPGRIVWDIYFEANFVARHGLETVLAPTEDWNFLYQQYTDGGLDEEGLDRAVADFKEAQAEVEDGALEEHSSPYHTPGGSTPAGSTPQGQANWFKKYVCVINNAARELRAGLGDAQAAASAAASTATSALNASNTASSTASNALTLAKAASNQAGLLAGGGTPAGGSAPAPTQPQGTVTQADVEALRKEMVKVIDRALVASQEDAYNPLPGETVAVFDDAFKLTFAYLPNGEIMIDLFSPGVWETFDTPSEGGTITAASVAKEMKTQQGLGASRGVLERVASVRQKWPKDLSDKRPTDKCFFGKVKDYGAMATGKDALFNRHDSPPDVRQHGSEAGRREAVPAQDEDGGEGPAHQHQLTSSGLWTGRLDPVEAPHAATGIIRGFLPSHAWRGMCEVRGNGPNLWPLVLHGLGFKVAALRFRDKSFLEALRVAGYGSHTLPYGANWWRKGSACMGGSNKSVVA</sequence>
<dbReference type="EMBL" id="AGNL01019965">
    <property type="protein sequence ID" value="EJK61456.1"/>
    <property type="molecule type" value="Genomic_DNA"/>
</dbReference>
<proteinExistence type="predicted"/>
<reference evidence="2 3" key="1">
    <citation type="journal article" date="2012" name="Genome Biol.">
        <title>Genome and low-iron response of an oceanic diatom adapted to chronic iron limitation.</title>
        <authorList>
            <person name="Lommer M."/>
            <person name="Specht M."/>
            <person name="Roy A.S."/>
            <person name="Kraemer L."/>
            <person name="Andreson R."/>
            <person name="Gutowska M.A."/>
            <person name="Wolf J."/>
            <person name="Bergner S.V."/>
            <person name="Schilhabel M.B."/>
            <person name="Klostermeier U.C."/>
            <person name="Beiko R.G."/>
            <person name="Rosenstiel P."/>
            <person name="Hippler M."/>
            <person name="Laroche J."/>
        </authorList>
    </citation>
    <scope>NUCLEOTIDE SEQUENCE [LARGE SCALE GENOMIC DNA]</scope>
    <source>
        <strain evidence="2 3">CCMP1005</strain>
    </source>
</reference>
<feature type="region of interest" description="Disordered" evidence="1">
    <location>
        <begin position="188"/>
        <end position="213"/>
    </location>
</feature>